<evidence type="ECO:0000313" key="2">
    <source>
        <dbReference type="EMBL" id="CAG7831913.1"/>
    </source>
</evidence>
<reference evidence="2" key="1">
    <citation type="submission" date="2021-06" db="EMBL/GenBank/DDBJ databases">
        <authorList>
            <person name="Hodson N. C."/>
            <person name="Mongue J. A."/>
            <person name="Jaron S. K."/>
        </authorList>
    </citation>
    <scope>NUCLEOTIDE SEQUENCE</scope>
</reference>
<accession>A0A8J2PIR5</accession>
<comment type="caution">
    <text evidence="2">The sequence shown here is derived from an EMBL/GenBank/DDBJ whole genome shotgun (WGS) entry which is preliminary data.</text>
</comment>
<feature type="compositionally biased region" description="Low complexity" evidence="1">
    <location>
        <begin position="285"/>
        <end position="294"/>
    </location>
</feature>
<evidence type="ECO:0000313" key="3">
    <source>
        <dbReference type="Proteomes" id="UP000708208"/>
    </source>
</evidence>
<dbReference type="EMBL" id="CAJVCH010562643">
    <property type="protein sequence ID" value="CAG7831913.1"/>
    <property type="molecule type" value="Genomic_DNA"/>
</dbReference>
<dbReference type="AlphaFoldDB" id="A0A8J2PIR5"/>
<feature type="region of interest" description="Disordered" evidence="1">
    <location>
        <begin position="285"/>
        <end position="306"/>
    </location>
</feature>
<name>A0A8J2PIR5_9HEXA</name>
<evidence type="ECO:0000256" key="1">
    <source>
        <dbReference type="SAM" id="MobiDB-lite"/>
    </source>
</evidence>
<keyword evidence="3" id="KW-1185">Reference proteome</keyword>
<proteinExistence type="predicted"/>
<sequence length="406" mass="44382">MEGMKVNGMSVGMESNCGVSLYPIVSGSPTEAVAPDLGIDSRPFINRCAKLNEDEESQCPAPQVGVGPRSSFNIASFLGDPVEKFDHDKVAEARAHARLQRWQAAANMAPPALNSPELNIIGQTHSNALSTPVGKPFRPFAPLSRISAPLFGGSWHCATPMPSPSHDNCSDSFSVDLHPHVPKMTGNWSVGGPPSDSDFSCIDPIPYQHPRLSTGNWKTYTDVHGEDIAAREKSSQIHHKTCNAISPNEHKIMESILAEAPLDMSNLGFIHSVNTVHPNLFAYDSGDSTESSSSSEDEDIVEPSKVNSVVEPLVAGPSRPKPPPIKINVWTQEDLAIFDEVEIQLEEERLEKEAHARRRCTRTKGEELATGLVFAKKTRKRKQPQERASCITGCSRKGQFVKKHKK</sequence>
<protein>
    <submittedName>
        <fullName evidence="2">Uncharacterized protein</fullName>
    </submittedName>
</protein>
<dbReference type="Proteomes" id="UP000708208">
    <property type="component" value="Unassembled WGS sequence"/>
</dbReference>
<gene>
    <name evidence="2" type="ORF">AFUS01_LOCUS41632</name>
</gene>
<organism evidence="2 3">
    <name type="scientific">Allacma fusca</name>
    <dbReference type="NCBI Taxonomy" id="39272"/>
    <lineage>
        <taxon>Eukaryota</taxon>
        <taxon>Metazoa</taxon>
        <taxon>Ecdysozoa</taxon>
        <taxon>Arthropoda</taxon>
        <taxon>Hexapoda</taxon>
        <taxon>Collembola</taxon>
        <taxon>Symphypleona</taxon>
        <taxon>Sminthuridae</taxon>
        <taxon>Allacma</taxon>
    </lineage>
</organism>